<sequence length="475" mass="53695">MQVYNSKKIKGNILLKGGKKILFNDSSFIASDGGINTYWDFVNEGSLRLRDENSTDFVIIDPNNEDSNVLTVNGNIVTYHDIIKENRHLFIPFNSFIAYGDSQTEGFNFSGKPYTDGGSYLLEAYKWVNIFANSYGKFLNYDNRAVGGSRISWKNSGATYSHEHQSHFNKMGNLRPNWTGLVVSMLGWNNLGVSFSTEQEKTDFFEVMKSAQMSCIARMLIDNYGGIANVGWDSNYNTYVNSWSTDGTGVVEYSPFVANTEFLPFRYNADVLLNGRWHTKLEDGDFLQFTLNSKRACGLFFETGVNGGEFNVLVNGIVYGSYNSNYTPLTGYDGDVFPFVVWIENLPDNSVIRVEQTDTTTKEVRFLAYGYVERDSVPLSSKMLLVGSVCGNNYLRNSEIIYRMWLATKEAVGCFSDYSNNLKFVDVAKHWQGYKHQEPSDLSHLTDIGNVMVAESFQKNIENPVLSFSNKLIKL</sequence>
<proteinExistence type="predicted"/>
<comment type="caution">
    <text evidence="1">The sequence shown here is derived from an EMBL/GenBank/DDBJ whole genome shotgun (WGS) entry which is preliminary data.</text>
</comment>
<dbReference type="SUPFAM" id="SSF52266">
    <property type="entry name" value="SGNH hydrolase"/>
    <property type="match status" value="1"/>
</dbReference>
<accession>A0ABS4BP74</accession>
<protein>
    <submittedName>
        <fullName evidence="1">Uncharacterized protein</fullName>
    </submittedName>
</protein>
<gene>
    <name evidence="1" type="ORF">J8H85_01045</name>
</gene>
<dbReference type="EMBL" id="JAGJCB010000001">
    <property type="protein sequence ID" value="MBP0902399.1"/>
    <property type="molecule type" value="Genomic_DNA"/>
</dbReference>
<evidence type="ECO:0000313" key="2">
    <source>
        <dbReference type="Proteomes" id="UP000670776"/>
    </source>
</evidence>
<keyword evidence="2" id="KW-1185">Reference proteome</keyword>
<name>A0ABS4BP74_9FLAO</name>
<dbReference type="RefSeq" id="WP_209651784.1">
    <property type="nucleotide sequence ID" value="NZ_JAGJCB010000001.1"/>
</dbReference>
<dbReference type="Proteomes" id="UP000670776">
    <property type="component" value="Unassembled WGS sequence"/>
</dbReference>
<reference evidence="1 2" key="1">
    <citation type="submission" date="2021-04" db="EMBL/GenBank/DDBJ databases">
        <title>Mariniflexile gromovii gen. nov., sp. nov., a gliding bacterium isolated from the sea urchin Strongylocentrotus intermedius.</title>
        <authorList>
            <person name="Ko S."/>
            <person name="Le V."/>
            <person name="Ahn C.-Y."/>
            <person name="Oh H.-M."/>
        </authorList>
    </citation>
    <scope>NUCLEOTIDE SEQUENCE [LARGE SCALE GENOMIC DNA]</scope>
    <source>
        <strain evidence="1 2">KCTC 12570</strain>
    </source>
</reference>
<organism evidence="1 2">
    <name type="scientific">Mariniflexile gromovii</name>
    <dbReference type="NCBI Taxonomy" id="362523"/>
    <lineage>
        <taxon>Bacteria</taxon>
        <taxon>Pseudomonadati</taxon>
        <taxon>Bacteroidota</taxon>
        <taxon>Flavobacteriia</taxon>
        <taxon>Flavobacteriales</taxon>
        <taxon>Flavobacteriaceae</taxon>
        <taxon>Mariniflexile</taxon>
    </lineage>
</organism>
<evidence type="ECO:0000313" key="1">
    <source>
        <dbReference type="EMBL" id="MBP0902399.1"/>
    </source>
</evidence>